<evidence type="ECO:0000313" key="1">
    <source>
        <dbReference type="EMBL" id="KAK7690438.1"/>
    </source>
</evidence>
<gene>
    <name evidence="1" type="ORF">QCA50_005536</name>
</gene>
<dbReference type="AlphaFoldDB" id="A0AAW0GJM5"/>
<protein>
    <recommendedName>
        <fullName evidence="3">N-acetyltransferase domain-containing protein</fullName>
    </recommendedName>
</protein>
<keyword evidence="2" id="KW-1185">Reference proteome</keyword>
<evidence type="ECO:0000313" key="2">
    <source>
        <dbReference type="Proteomes" id="UP001385951"/>
    </source>
</evidence>
<dbReference type="SUPFAM" id="SSF55729">
    <property type="entry name" value="Acyl-CoA N-acyltransferases (Nat)"/>
    <property type="match status" value="1"/>
</dbReference>
<dbReference type="Gene3D" id="3.40.630.30">
    <property type="match status" value="1"/>
</dbReference>
<accession>A0AAW0GJM5</accession>
<dbReference type="Proteomes" id="UP001385951">
    <property type="component" value="Unassembled WGS sequence"/>
</dbReference>
<comment type="caution">
    <text evidence="1">The sequence shown here is derived from an EMBL/GenBank/DDBJ whole genome shotgun (WGS) entry which is preliminary data.</text>
</comment>
<dbReference type="EMBL" id="JASBNA010000006">
    <property type="protein sequence ID" value="KAK7690438.1"/>
    <property type="molecule type" value="Genomic_DNA"/>
</dbReference>
<name>A0AAW0GJM5_9APHY</name>
<sequence length="330" mass="37729">MSLYKVDITSKDTIDAIAGILRPHIPQSLPVLGCLFSGDIEDSALTIWTTFSPITTTTDSLNHTLPPIYSVICHSSLNDHRFRFFCSAETIPTGDPKTEDTHVFRTIGCLLSDKEHGAPPEAWANGATPKPAGVIEFGYFPDRWITCLSSYITYDYPYLVFACPPRENPPRTPWNTSFDHEWEVSELDESDVNFVQERLVHFPRSRESVKARIHYSVCIRRKDGDNRAPVAWSGILSDGSTGMLYVEPDMRRKGLGRMCNIALRRKMEEMFATEDLEEKSIYPRARWEYNAIHDDNEASVRLTKSLEGWEGIGRRHCIWIRNWTITQHVS</sequence>
<reference evidence="1 2" key="1">
    <citation type="submission" date="2022-09" db="EMBL/GenBank/DDBJ databases">
        <authorList>
            <person name="Palmer J.M."/>
        </authorList>
    </citation>
    <scope>NUCLEOTIDE SEQUENCE [LARGE SCALE GENOMIC DNA]</scope>
    <source>
        <strain evidence="1 2">DSM 7382</strain>
    </source>
</reference>
<dbReference type="InterPro" id="IPR016181">
    <property type="entry name" value="Acyl_CoA_acyltransferase"/>
</dbReference>
<proteinExistence type="predicted"/>
<organism evidence="1 2">
    <name type="scientific">Cerrena zonata</name>
    <dbReference type="NCBI Taxonomy" id="2478898"/>
    <lineage>
        <taxon>Eukaryota</taxon>
        <taxon>Fungi</taxon>
        <taxon>Dikarya</taxon>
        <taxon>Basidiomycota</taxon>
        <taxon>Agaricomycotina</taxon>
        <taxon>Agaricomycetes</taxon>
        <taxon>Polyporales</taxon>
        <taxon>Cerrenaceae</taxon>
        <taxon>Cerrena</taxon>
    </lineage>
</organism>
<evidence type="ECO:0008006" key="3">
    <source>
        <dbReference type="Google" id="ProtNLM"/>
    </source>
</evidence>